<feature type="region of interest" description="Disordered" evidence="1">
    <location>
        <begin position="1"/>
        <end position="33"/>
    </location>
</feature>
<protein>
    <recommendedName>
        <fullName evidence="4">DUF2889 domain-containing protein</fullName>
    </recommendedName>
</protein>
<evidence type="ECO:0000313" key="2">
    <source>
        <dbReference type="EMBL" id="CUU55920.1"/>
    </source>
</evidence>
<sequence length="349" mass="37226">MSWQFVDPPPAEPPLHPRRGLHDPVVGSPVRRPGSVRRTITIDALHPDGADGDLHLVGRGRDLVTAPDGLAAQGDAARFHLELASSGAREIRRLDADPAVPALRQLVATGGTSGFRRRLAELLPELDQRLPLLAAMLDDVSVVGLISGYAVSRMGYVLPGGRFLLAQADQCAGWVQGGTIIENIEREGMPPMVTGPATPPLVRPDDPQGWHELPPLPPHGMRRHRRLDVVRSLAVPGAADVDLFFRDSYQSDGGPETVIHEYTVTARLDLASGVLTEITAYPRVLPWVECPFAAASASRLAGVAAADVRDVVRAQLRGTSTCTHLNDTLRSLVFVPALASLLPGPAAAA</sequence>
<dbReference type="InterPro" id="IPR021312">
    <property type="entry name" value="DUF2889"/>
</dbReference>
<dbReference type="AlphaFoldDB" id="A0A0S4QK47"/>
<dbReference type="EMBL" id="FAOZ01000006">
    <property type="protein sequence ID" value="CUU55920.1"/>
    <property type="molecule type" value="Genomic_DNA"/>
</dbReference>
<name>A0A0S4QK47_9ACTN</name>
<reference evidence="3" key="1">
    <citation type="submission" date="2015-11" db="EMBL/GenBank/DDBJ databases">
        <authorList>
            <person name="Varghese N."/>
        </authorList>
    </citation>
    <scope>NUCLEOTIDE SEQUENCE [LARGE SCALE GENOMIC DNA]</scope>
    <source>
        <strain evidence="3">DSM 45899</strain>
    </source>
</reference>
<accession>A0A0S4QK47</accession>
<dbReference type="RefSeq" id="WP_091275172.1">
    <property type="nucleotide sequence ID" value="NZ_FAOZ01000006.1"/>
</dbReference>
<gene>
    <name evidence="2" type="ORF">Ga0074812_106175</name>
</gene>
<evidence type="ECO:0000256" key="1">
    <source>
        <dbReference type="SAM" id="MobiDB-lite"/>
    </source>
</evidence>
<evidence type="ECO:0000313" key="3">
    <source>
        <dbReference type="Proteomes" id="UP000198802"/>
    </source>
</evidence>
<dbReference type="Pfam" id="PF11136">
    <property type="entry name" value="DUF2889"/>
    <property type="match status" value="1"/>
</dbReference>
<proteinExistence type="predicted"/>
<evidence type="ECO:0008006" key="4">
    <source>
        <dbReference type="Google" id="ProtNLM"/>
    </source>
</evidence>
<keyword evidence="3" id="KW-1185">Reference proteome</keyword>
<dbReference type="Proteomes" id="UP000198802">
    <property type="component" value="Unassembled WGS sequence"/>
</dbReference>
<organism evidence="2 3">
    <name type="scientific">Parafrankia irregularis</name>
    <dbReference type="NCBI Taxonomy" id="795642"/>
    <lineage>
        <taxon>Bacteria</taxon>
        <taxon>Bacillati</taxon>
        <taxon>Actinomycetota</taxon>
        <taxon>Actinomycetes</taxon>
        <taxon>Frankiales</taxon>
        <taxon>Frankiaceae</taxon>
        <taxon>Parafrankia</taxon>
    </lineage>
</organism>